<evidence type="ECO:0000313" key="4">
    <source>
        <dbReference type="Proteomes" id="UP001651158"/>
    </source>
</evidence>
<protein>
    <submittedName>
        <fullName evidence="3">Uncharacterized protein</fullName>
    </submittedName>
</protein>
<feature type="compositionally biased region" description="Acidic residues" evidence="1">
    <location>
        <begin position="47"/>
        <end position="57"/>
    </location>
</feature>
<name>A0ABR4QI04_9CEST</name>
<keyword evidence="2" id="KW-1133">Transmembrane helix</keyword>
<feature type="transmembrane region" description="Helical" evidence="2">
    <location>
        <begin position="6"/>
        <end position="31"/>
    </location>
</feature>
<comment type="caution">
    <text evidence="3">The sequence shown here is derived from an EMBL/GenBank/DDBJ whole genome shotgun (WGS) entry which is preliminary data.</text>
</comment>
<feature type="compositionally biased region" description="Basic and acidic residues" evidence="1">
    <location>
        <begin position="60"/>
        <end position="94"/>
    </location>
</feature>
<sequence length="133" mass="14897">MGLSNPIWVLLVPLVCGLFASQILWMIYVLWLERPIVVNRKYIKEEGDDEDEAEIGNDAEGTKREGAKDVELGNLRNKEKKEIKEDGESERGAEQKAPPTPLRYKVQSSMVFAPILPLSLPNAQLKYPNSSGS</sequence>
<organism evidence="3 4">
    <name type="scientific">Taenia crassiceps</name>
    <dbReference type="NCBI Taxonomy" id="6207"/>
    <lineage>
        <taxon>Eukaryota</taxon>
        <taxon>Metazoa</taxon>
        <taxon>Spiralia</taxon>
        <taxon>Lophotrochozoa</taxon>
        <taxon>Platyhelminthes</taxon>
        <taxon>Cestoda</taxon>
        <taxon>Eucestoda</taxon>
        <taxon>Cyclophyllidea</taxon>
        <taxon>Taeniidae</taxon>
        <taxon>Taenia</taxon>
    </lineage>
</organism>
<dbReference type="Proteomes" id="UP001651158">
    <property type="component" value="Unassembled WGS sequence"/>
</dbReference>
<evidence type="ECO:0000313" key="3">
    <source>
        <dbReference type="EMBL" id="KAL5109251.1"/>
    </source>
</evidence>
<reference evidence="3 4" key="1">
    <citation type="journal article" date="2022" name="Front. Cell. Infect. Microbiol.">
        <title>The Genomes of Two Strains of Taenia crassiceps the Animal Model for the Study of Human Cysticercosis.</title>
        <authorList>
            <person name="Bobes R.J."/>
            <person name="Estrada K."/>
            <person name="Rios-Valencia D.G."/>
            <person name="Calderon-Gallegos A."/>
            <person name="de la Torre P."/>
            <person name="Carrero J.C."/>
            <person name="Sanchez-Flores A."/>
            <person name="Laclette J.P."/>
        </authorList>
    </citation>
    <scope>NUCLEOTIDE SEQUENCE [LARGE SCALE GENOMIC DNA]</scope>
    <source>
        <strain evidence="3">WFUcys</strain>
    </source>
</reference>
<evidence type="ECO:0000256" key="2">
    <source>
        <dbReference type="SAM" id="Phobius"/>
    </source>
</evidence>
<feature type="region of interest" description="Disordered" evidence="1">
    <location>
        <begin position="47"/>
        <end position="102"/>
    </location>
</feature>
<keyword evidence="2" id="KW-0472">Membrane</keyword>
<gene>
    <name evidence="3" type="ORF">TcWFU_007789</name>
</gene>
<proteinExistence type="predicted"/>
<keyword evidence="2" id="KW-0812">Transmembrane</keyword>
<keyword evidence="4" id="KW-1185">Reference proteome</keyword>
<evidence type="ECO:0000256" key="1">
    <source>
        <dbReference type="SAM" id="MobiDB-lite"/>
    </source>
</evidence>
<dbReference type="EMBL" id="JAKROA010000003">
    <property type="protein sequence ID" value="KAL5109251.1"/>
    <property type="molecule type" value="Genomic_DNA"/>
</dbReference>
<accession>A0ABR4QI04</accession>